<evidence type="ECO:0000313" key="2">
    <source>
        <dbReference type="Proteomes" id="UP000029736"/>
    </source>
</evidence>
<name>A0A098SGC2_9BACT</name>
<comment type="caution">
    <text evidence="1">The sequence shown here is derived from an EMBL/GenBank/DDBJ whole genome shotgun (WGS) entry which is preliminary data.</text>
</comment>
<proteinExistence type="predicted"/>
<accession>A0A098SGC2</accession>
<evidence type="ECO:0000313" key="1">
    <source>
        <dbReference type="EMBL" id="KGE89877.1"/>
    </source>
</evidence>
<dbReference type="EMBL" id="JPOS01000001">
    <property type="protein sequence ID" value="KGE89877.1"/>
    <property type="molecule type" value="Genomic_DNA"/>
</dbReference>
<sequence>MINEINKLISKYGDLPQFEEKANQAEKEKLFLLKRELVIEYNDYKYGHRNSIDSFIKNHLAQKAEIQISVVDEQDEFYSLFSANSFEGESNIINPNEYRVEGLPELLEFKSLFQYLIFHKCVLFLDWKLAVDALKSGEKNRLLRIEKLIKSYDQTWIEHKTQILENGIQNLLKTNRYFKERFLNSNSEYFVFQSNYENFGVTNIQSFLDTEIRKT</sequence>
<gene>
    <name evidence="1" type="ORF">IX84_00005</name>
</gene>
<dbReference type="Proteomes" id="UP000029736">
    <property type="component" value="Unassembled WGS sequence"/>
</dbReference>
<reference evidence="1 2" key="1">
    <citation type="journal article" date="2014" name="Int. J. Syst. Evol. Microbiol.">
        <title>Phaeodactylibacter xiamenensis gen. nov., sp. nov., a member of the family Saprospiraceae isolated from the marine alga Phaeodactylum tricornutum.</title>
        <authorList>
            <person name="Chen Z.Jr."/>
            <person name="Lei X."/>
            <person name="Lai Q."/>
            <person name="Li Y."/>
            <person name="Zhang B."/>
            <person name="Zhang J."/>
            <person name="Zhang H."/>
            <person name="Yang L."/>
            <person name="Zheng W."/>
            <person name="Tian Y."/>
            <person name="Yu Z."/>
            <person name="Xu H.Jr."/>
            <person name="Zheng T."/>
        </authorList>
    </citation>
    <scope>NUCLEOTIDE SEQUENCE [LARGE SCALE GENOMIC DNA]</scope>
    <source>
        <strain evidence="1 2">KD52</strain>
    </source>
</reference>
<dbReference type="AlphaFoldDB" id="A0A098SGC2"/>
<protein>
    <submittedName>
        <fullName evidence="1">Uncharacterized protein</fullName>
    </submittedName>
</protein>
<keyword evidence="2" id="KW-1185">Reference proteome</keyword>
<dbReference type="STRING" id="1524460.IX84_00005"/>
<organism evidence="1 2">
    <name type="scientific">Phaeodactylibacter xiamenensis</name>
    <dbReference type="NCBI Taxonomy" id="1524460"/>
    <lineage>
        <taxon>Bacteria</taxon>
        <taxon>Pseudomonadati</taxon>
        <taxon>Bacteroidota</taxon>
        <taxon>Saprospiria</taxon>
        <taxon>Saprospirales</taxon>
        <taxon>Haliscomenobacteraceae</taxon>
        <taxon>Phaeodactylibacter</taxon>
    </lineage>
</organism>